<evidence type="ECO:0000256" key="2">
    <source>
        <dbReference type="ARBA" id="ARBA00022525"/>
    </source>
</evidence>
<proteinExistence type="inferred from homology"/>
<evidence type="ECO:0000256" key="3">
    <source>
        <dbReference type="ARBA" id="ARBA00023143"/>
    </source>
</evidence>
<dbReference type="OrthoDB" id="9796789at2"/>
<dbReference type="InterPro" id="IPR001029">
    <property type="entry name" value="Flagellin_N"/>
</dbReference>
<evidence type="ECO:0000313" key="7">
    <source>
        <dbReference type="EMBL" id="AXK39360.1"/>
    </source>
</evidence>
<keyword evidence="2 4" id="KW-0964">Secreted</keyword>
<sequence length="499" mass="49938">MPMLTINTNVSSLTSQRNLGASQNALSTSLQRLSSGLRINSAKDDAAGLAISERMSGQIRGLDQAKRNANDGISLAQTAEGSLVEISNNLQRIRELSVQSANDTNSATDRAALQGEVAQLTQEITRVASTTQFNGKNLLDGTFTAQSFQVGANANQNLSVSLNSAKATSLGANNLTATGTLSNATAAGAAKVTNTTLGTEVLTISGSLGTTTVTPAAGASAGTVAAQINGSTASTGVAAEARTQATLSTLGSAGTVSMNLYGSSSTAVAISANVASTGDLSTLSDAINAKSASTGITAALSSNKSSITLTSETGDDINIEDFNNSGATKTASFQGLNAFSGATSGGAITLTGGAATDSSTVGGTLRFKSDASYTVTSAAAGGLFSATTANASTLTNVASISIGTTTGANNAIDIIDGALAAINSQRASLGATQNRFNSAITSLQSTSENLNASRSRIRDADFASETATLSRNQVLQQAGTAMLAQANQLPQQVMQLLRG</sequence>
<name>A0A345Y608_9NEIS</name>
<dbReference type="GO" id="GO:0005198">
    <property type="term" value="F:structural molecule activity"/>
    <property type="evidence" value="ECO:0007669"/>
    <property type="project" value="UniProtKB-UniRule"/>
</dbReference>
<evidence type="ECO:0000259" key="5">
    <source>
        <dbReference type="Pfam" id="PF00669"/>
    </source>
</evidence>
<feature type="domain" description="Flagellin C-terminal" evidence="6">
    <location>
        <begin position="412"/>
        <end position="497"/>
    </location>
</feature>
<dbReference type="InterPro" id="IPR001492">
    <property type="entry name" value="Flagellin"/>
</dbReference>
<dbReference type="InterPro" id="IPR042187">
    <property type="entry name" value="Flagellin_C_sub2"/>
</dbReference>
<keyword evidence="7" id="KW-0966">Cell projection</keyword>
<dbReference type="InterPro" id="IPR046358">
    <property type="entry name" value="Flagellin_C"/>
</dbReference>
<dbReference type="GO" id="GO:0005576">
    <property type="term" value="C:extracellular region"/>
    <property type="evidence" value="ECO:0007669"/>
    <property type="project" value="UniProtKB-SubCell"/>
</dbReference>
<gene>
    <name evidence="7" type="ORF">DWG20_07900</name>
</gene>
<dbReference type="Gene3D" id="2.170.280.10">
    <property type="entry name" value="f41 fragment of flagellin, middle domain"/>
    <property type="match status" value="1"/>
</dbReference>
<dbReference type="Pfam" id="PF00700">
    <property type="entry name" value="Flagellin_C"/>
    <property type="match status" value="1"/>
</dbReference>
<dbReference type="Proteomes" id="UP000254537">
    <property type="component" value="Chromosome"/>
</dbReference>
<evidence type="ECO:0000313" key="8">
    <source>
        <dbReference type="Proteomes" id="UP000254537"/>
    </source>
</evidence>
<dbReference type="PRINTS" id="PR00207">
    <property type="entry name" value="FLAGELLIN"/>
</dbReference>
<dbReference type="PANTHER" id="PTHR42792:SF2">
    <property type="entry name" value="FLAGELLIN"/>
    <property type="match status" value="1"/>
</dbReference>
<dbReference type="AlphaFoldDB" id="A0A345Y608"/>
<dbReference type="GO" id="GO:0009288">
    <property type="term" value="C:bacterial-type flagellum"/>
    <property type="evidence" value="ECO:0007669"/>
    <property type="project" value="UniProtKB-SubCell"/>
</dbReference>
<dbReference type="PANTHER" id="PTHR42792">
    <property type="entry name" value="FLAGELLIN"/>
    <property type="match status" value="1"/>
</dbReference>
<protein>
    <recommendedName>
        <fullName evidence="4">Flagellin</fullName>
    </recommendedName>
</protein>
<dbReference type="Pfam" id="PF07196">
    <property type="entry name" value="Flagellin_IN"/>
    <property type="match status" value="2"/>
</dbReference>
<dbReference type="Gene3D" id="6.10.10.10">
    <property type="entry name" value="Flagellar export chaperone, C-terminal domain"/>
    <property type="match status" value="1"/>
</dbReference>
<evidence type="ECO:0000256" key="1">
    <source>
        <dbReference type="ARBA" id="ARBA00005709"/>
    </source>
</evidence>
<dbReference type="KEGG" id="ccah:DWG20_07900"/>
<organism evidence="7 8">
    <name type="scientific">Crenobacter cavernae</name>
    <dbReference type="NCBI Taxonomy" id="2290923"/>
    <lineage>
        <taxon>Bacteria</taxon>
        <taxon>Pseudomonadati</taxon>
        <taxon>Pseudomonadota</taxon>
        <taxon>Betaproteobacteria</taxon>
        <taxon>Neisseriales</taxon>
        <taxon>Neisseriaceae</taxon>
        <taxon>Crenobacter</taxon>
    </lineage>
</organism>
<comment type="similarity">
    <text evidence="1 4">Belongs to the bacterial flagellin family.</text>
</comment>
<keyword evidence="7" id="KW-0969">Cilium</keyword>
<comment type="function">
    <text evidence="4">Flagellin is the subunit protein which polymerizes to form the filaments of bacterial flagella.</text>
</comment>
<dbReference type="Gene3D" id="6.10.280.190">
    <property type="match status" value="1"/>
</dbReference>
<dbReference type="InterPro" id="IPR010810">
    <property type="entry name" value="Flagellin_hook_IN_motif"/>
</dbReference>
<evidence type="ECO:0000256" key="4">
    <source>
        <dbReference type="RuleBase" id="RU362073"/>
    </source>
</evidence>
<evidence type="ECO:0000259" key="6">
    <source>
        <dbReference type="Pfam" id="PF00700"/>
    </source>
</evidence>
<dbReference type="Gene3D" id="2.30.220.10">
    <property type="entry name" value="f41 fragment of flagellin, C-terminal domain"/>
    <property type="match status" value="1"/>
</dbReference>
<feature type="domain" description="Flagellin N-terminal" evidence="5">
    <location>
        <begin position="6"/>
        <end position="144"/>
    </location>
</feature>
<comment type="subcellular location">
    <subcellularLocation>
        <location evidence="4">Secreted</location>
    </subcellularLocation>
    <subcellularLocation>
        <location evidence="4">Bacterial flagellum</location>
    </subcellularLocation>
</comment>
<dbReference type="EMBL" id="CP031337">
    <property type="protein sequence ID" value="AXK39360.1"/>
    <property type="molecule type" value="Genomic_DNA"/>
</dbReference>
<keyword evidence="3 4" id="KW-0975">Bacterial flagellum</keyword>
<keyword evidence="7" id="KW-0282">Flagellum</keyword>
<dbReference type="Gene3D" id="1.20.1330.10">
    <property type="entry name" value="f41 fragment of flagellin, N-terminal domain"/>
    <property type="match status" value="1"/>
</dbReference>
<reference evidence="7 8" key="1">
    <citation type="submission" date="2018-07" db="EMBL/GenBank/DDBJ databases">
        <title>Crenobacter cavernae sp. nov., isolated from a karst cave.</title>
        <authorList>
            <person name="Zhu H."/>
        </authorList>
    </citation>
    <scope>NUCLEOTIDE SEQUENCE [LARGE SCALE GENOMIC DNA]</scope>
    <source>
        <strain evidence="7 8">K1W11S-77</strain>
    </source>
</reference>
<dbReference type="SUPFAM" id="SSF64518">
    <property type="entry name" value="Phase 1 flagellin"/>
    <property type="match status" value="1"/>
</dbReference>
<dbReference type="Pfam" id="PF00669">
    <property type="entry name" value="Flagellin_N"/>
    <property type="match status" value="1"/>
</dbReference>
<accession>A0A345Y608</accession>